<evidence type="ECO:0000256" key="1">
    <source>
        <dbReference type="SAM" id="MobiDB-lite"/>
    </source>
</evidence>
<accession>A0A934K065</accession>
<gene>
    <name evidence="2" type="ORF">JF886_01065</name>
</gene>
<organism evidence="2 3">
    <name type="scientific">Candidatus Aeolococcus gillhamiae</name>
    <dbReference type="NCBI Taxonomy" id="3127015"/>
    <lineage>
        <taxon>Bacteria</taxon>
        <taxon>Bacillati</taxon>
        <taxon>Candidatus Dormiibacterota</taxon>
        <taxon>Candidatus Dormibacteria</taxon>
        <taxon>Candidatus Aeolococcales</taxon>
        <taxon>Candidatus Aeolococcaceae</taxon>
        <taxon>Candidatus Aeolococcus</taxon>
    </lineage>
</organism>
<name>A0A934K065_9BACT</name>
<evidence type="ECO:0000313" key="3">
    <source>
        <dbReference type="Proteomes" id="UP000606991"/>
    </source>
</evidence>
<dbReference type="AlphaFoldDB" id="A0A934K065"/>
<reference evidence="2 3" key="1">
    <citation type="submission" date="2020-10" db="EMBL/GenBank/DDBJ databases">
        <title>Ca. Dormibacterota MAGs.</title>
        <authorList>
            <person name="Montgomery K."/>
        </authorList>
    </citation>
    <scope>NUCLEOTIDE SEQUENCE [LARGE SCALE GENOMIC DNA]</scope>
    <source>
        <strain evidence="2">SC8812_S17_18</strain>
    </source>
</reference>
<proteinExistence type="predicted"/>
<protein>
    <submittedName>
        <fullName evidence="2">Uncharacterized protein</fullName>
    </submittedName>
</protein>
<feature type="region of interest" description="Disordered" evidence="1">
    <location>
        <begin position="36"/>
        <end position="65"/>
    </location>
</feature>
<dbReference type="RefSeq" id="WP_337308725.1">
    <property type="nucleotide sequence ID" value="NZ_JAEKNS010000017.1"/>
</dbReference>
<comment type="caution">
    <text evidence="2">The sequence shown here is derived from an EMBL/GenBank/DDBJ whole genome shotgun (WGS) entry which is preliminary data.</text>
</comment>
<sequence length="65" mass="6680">MPAIASKATDGQNPAVAVQGPGNSLDFYWNFGGTGTARSVSAVRERRSRPPADGSRGRTAPHGLG</sequence>
<dbReference type="EMBL" id="JAEKNS010000017">
    <property type="protein sequence ID" value="MBJ7593445.1"/>
    <property type="molecule type" value="Genomic_DNA"/>
</dbReference>
<dbReference type="Proteomes" id="UP000606991">
    <property type="component" value="Unassembled WGS sequence"/>
</dbReference>
<evidence type="ECO:0000313" key="2">
    <source>
        <dbReference type="EMBL" id="MBJ7593445.1"/>
    </source>
</evidence>